<organism evidence="1 2">
    <name type="scientific">Jatropha curcas</name>
    <name type="common">Barbados nut</name>
    <dbReference type="NCBI Taxonomy" id="180498"/>
    <lineage>
        <taxon>Eukaryota</taxon>
        <taxon>Viridiplantae</taxon>
        <taxon>Streptophyta</taxon>
        <taxon>Embryophyta</taxon>
        <taxon>Tracheophyta</taxon>
        <taxon>Spermatophyta</taxon>
        <taxon>Magnoliopsida</taxon>
        <taxon>eudicotyledons</taxon>
        <taxon>Gunneridae</taxon>
        <taxon>Pentapetalae</taxon>
        <taxon>rosids</taxon>
        <taxon>fabids</taxon>
        <taxon>Malpighiales</taxon>
        <taxon>Euphorbiaceae</taxon>
        <taxon>Crotonoideae</taxon>
        <taxon>Jatropheae</taxon>
        <taxon>Jatropha</taxon>
    </lineage>
</organism>
<dbReference type="OrthoDB" id="4822at2759"/>
<proteinExistence type="predicted"/>
<dbReference type="AlphaFoldDB" id="A0A067KR37"/>
<name>A0A067KR37_JATCU</name>
<keyword evidence="2" id="KW-1185">Reference proteome</keyword>
<evidence type="ECO:0000313" key="2">
    <source>
        <dbReference type="Proteomes" id="UP000027138"/>
    </source>
</evidence>
<reference evidence="1 2" key="1">
    <citation type="journal article" date="2014" name="PLoS ONE">
        <title>Global Analysis of Gene Expression Profiles in Physic Nut (Jatropha curcas L.) Seedlings Exposed to Salt Stress.</title>
        <authorList>
            <person name="Zhang L."/>
            <person name="Zhang C."/>
            <person name="Wu P."/>
            <person name="Chen Y."/>
            <person name="Li M."/>
            <person name="Jiang H."/>
            <person name="Wu G."/>
        </authorList>
    </citation>
    <scope>NUCLEOTIDE SEQUENCE [LARGE SCALE GENOMIC DNA]</scope>
    <source>
        <strain evidence="2">cv. GZQX0401</strain>
        <tissue evidence="1">Young leaves</tissue>
    </source>
</reference>
<dbReference type="EMBL" id="KK914537">
    <property type="protein sequence ID" value="KDP34269.1"/>
    <property type="molecule type" value="Genomic_DNA"/>
</dbReference>
<protein>
    <submittedName>
        <fullName evidence="1">Uncharacterized protein</fullName>
    </submittedName>
</protein>
<accession>A0A067KR37</accession>
<dbReference type="Proteomes" id="UP000027138">
    <property type="component" value="Unassembled WGS sequence"/>
</dbReference>
<sequence>MDGRFVLSSEHCSPCLPIEPLEHKGKMYPGLAIFEDVIDILAVEPKEAESKKEKESKKEGVEGP</sequence>
<gene>
    <name evidence="1" type="ORF">JCGZ_12838</name>
</gene>
<evidence type="ECO:0000313" key="1">
    <source>
        <dbReference type="EMBL" id="KDP34269.1"/>
    </source>
</evidence>